<dbReference type="AlphaFoldDB" id="A0A4Z2IYY0"/>
<dbReference type="EMBL" id="SRLO01000039">
    <property type="protein sequence ID" value="TNN82393.1"/>
    <property type="molecule type" value="Genomic_DNA"/>
</dbReference>
<accession>A0A4Z2IYY0</accession>
<organism evidence="2 3">
    <name type="scientific">Liparis tanakae</name>
    <name type="common">Tanaka's snailfish</name>
    <dbReference type="NCBI Taxonomy" id="230148"/>
    <lineage>
        <taxon>Eukaryota</taxon>
        <taxon>Metazoa</taxon>
        <taxon>Chordata</taxon>
        <taxon>Craniata</taxon>
        <taxon>Vertebrata</taxon>
        <taxon>Euteleostomi</taxon>
        <taxon>Actinopterygii</taxon>
        <taxon>Neopterygii</taxon>
        <taxon>Teleostei</taxon>
        <taxon>Neoteleostei</taxon>
        <taxon>Acanthomorphata</taxon>
        <taxon>Eupercaria</taxon>
        <taxon>Perciformes</taxon>
        <taxon>Cottioidei</taxon>
        <taxon>Cottales</taxon>
        <taxon>Liparidae</taxon>
        <taxon>Liparis</taxon>
    </lineage>
</organism>
<proteinExistence type="predicted"/>
<evidence type="ECO:0000313" key="3">
    <source>
        <dbReference type="Proteomes" id="UP000314294"/>
    </source>
</evidence>
<evidence type="ECO:0000313" key="2">
    <source>
        <dbReference type="EMBL" id="TNN82393.1"/>
    </source>
</evidence>
<sequence length="166" mass="17272">MKPKKDFELKAGQGEDGGIGGRVGGWVGGWVGGKTGCWQEESDKETVCGTGCEGGAMGRRGLSGRGSTGVEVAVGTGRDDGGGGGVLRPGGGEGECGWTQEEQRGKKPAMEKRDGEEGAESSPITPISVRSTRGGQDYDRSPQDLKRDISDSEPFQHQQKIGCSIK</sequence>
<feature type="compositionally biased region" description="Gly residues" evidence="1">
    <location>
        <begin position="82"/>
        <end position="95"/>
    </location>
</feature>
<keyword evidence="3" id="KW-1185">Reference proteome</keyword>
<feature type="compositionally biased region" description="Gly residues" evidence="1">
    <location>
        <begin position="14"/>
        <end position="23"/>
    </location>
</feature>
<comment type="caution">
    <text evidence="2">The sequence shown here is derived from an EMBL/GenBank/DDBJ whole genome shotgun (WGS) entry which is preliminary data.</text>
</comment>
<gene>
    <name evidence="2" type="ORF">EYF80_007228</name>
</gene>
<feature type="region of interest" description="Disordered" evidence="1">
    <location>
        <begin position="55"/>
        <end position="166"/>
    </location>
</feature>
<evidence type="ECO:0000256" key="1">
    <source>
        <dbReference type="SAM" id="MobiDB-lite"/>
    </source>
</evidence>
<feature type="compositionally biased region" description="Basic and acidic residues" evidence="1">
    <location>
        <begin position="136"/>
        <end position="150"/>
    </location>
</feature>
<feature type="compositionally biased region" description="Polar residues" evidence="1">
    <location>
        <begin position="153"/>
        <end position="166"/>
    </location>
</feature>
<name>A0A4Z2IYY0_9TELE</name>
<protein>
    <submittedName>
        <fullName evidence="2">Uncharacterized protein</fullName>
    </submittedName>
</protein>
<feature type="compositionally biased region" description="Gly residues" evidence="1">
    <location>
        <begin position="55"/>
        <end position="67"/>
    </location>
</feature>
<dbReference type="Proteomes" id="UP000314294">
    <property type="component" value="Unassembled WGS sequence"/>
</dbReference>
<feature type="compositionally biased region" description="Basic and acidic residues" evidence="1">
    <location>
        <begin position="101"/>
        <end position="116"/>
    </location>
</feature>
<feature type="compositionally biased region" description="Polar residues" evidence="1">
    <location>
        <begin position="122"/>
        <end position="134"/>
    </location>
</feature>
<feature type="region of interest" description="Disordered" evidence="1">
    <location>
        <begin position="1"/>
        <end position="23"/>
    </location>
</feature>
<reference evidence="2 3" key="1">
    <citation type="submission" date="2019-03" db="EMBL/GenBank/DDBJ databases">
        <title>First draft genome of Liparis tanakae, snailfish: a comprehensive survey of snailfish specific genes.</title>
        <authorList>
            <person name="Kim W."/>
            <person name="Song I."/>
            <person name="Jeong J.-H."/>
            <person name="Kim D."/>
            <person name="Kim S."/>
            <person name="Ryu S."/>
            <person name="Song J.Y."/>
            <person name="Lee S.K."/>
        </authorList>
    </citation>
    <scope>NUCLEOTIDE SEQUENCE [LARGE SCALE GENOMIC DNA]</scope>
    <source>
        <tissue evidence="2">Muscle</tissue>
    </source>
</reference>